<evidence type="ECO:0000313" key="1">
    <source>
        <dbReference type="EMBL" id="PZX05904.1"/>
    </source>
</evidence>
<dbReference type="RefSeq" id="WP_111439343.1">
    <property type="nucleotide sequence ID" value="NZ_QKZI01000002.1"/>
</dbReference>
<dbReference type="EMBL" id="QKZI01000002">
    <property type="protein sequence ID" value="PZX05904.1"/>
    <property type="molecule type" value="Genomic_DNA"/>
</dbReference>
<keyword evidence="1" id="KW-0238">DNA-binding</keyword>
<protein>
    <submittedName>
        <fullName evidence="1">Homeodomain leucine-zipper Homez-like protein</fullName>
    </submittedName>
</protein>
<dbReference type="AlphaFoldDB" id="A0A2W7N3K4"/>
<gene>
    <name evidence="1" type="ORF">C7437_102371</name>
</gene>
<name>A0A2W7N3K4_9BACI</name>
<dbReference type="Proteomes" id="UP000248646">
    <property type="component" value="Unassembled WGS sequence"/>
</dbReference>
<keyword evidence="2" id="KW-1185">Reference proteome</keyword>
<sequence length="55" mass="6408">MANKDARQDKFTVVGTNIEEVKRLNAESGMSYNELNDWFAKKMDREGLKDNNKKE</sequence>
<dbReference type="OrthoDB" id="2738625at2"/>
<keyword evidence="1" id="KW-0371">Homeobox</keyword>
<evidence type="ECO:0000313" key="2">
    <source>
        <dbReference type="Proteomes" id="UP000248646"/>
    </source>
</evidence>
<proteinExistence type="predicted"/>
<organism evidence="1 2">
    <name type="scientific">Psychrobacillus insolitus</name>
    <dbReference type="NCBI Taxonomy" id="1461"/>
    <lineage>
        <taxon>Bacteria</taxon>
        <taxon>Bacillati</taxon>
        <taxon>Bacillota</taxon>
        <taxon>Bacilli</taxon>
        <taxon>Bacillales</taxon>
        <taxon>Bacillaceae</taxon>
        <taxon>Psychrobacillus</taxon>
    </lineage>
</organism>
<accession>A0A2W7N3K4</accession>
<reference evidence="1 2" key="1">
    <citation type="submission" date="2018-06" db="EMBL/GenBank/DDBJ databases">
        <title>Genomic Encyclopedia of Type Strains, Phase IV (KMG-IV): sequencing the most valuable type-strain genomes for metagenomic binning, comparative biology and taxonomic classification.</title>
        <authorList>
            <person name="Goeker M."/>
        </authorList>
    </citation>
    <scope>NUCLEOTIDE SEQUENCE [LARGE SCALE GENOMIC DNA]</scope>
    <source>
        <strain evidence="1 2">DSM 5</strain>
    </source>
</reference>
<comment type="caution">
    <text evidence="1">The sequence shown here is derived from an EMBL/GenBank/DDBJ whole genome shotgun (WGS) entry which is preliminary data.</text>
</comment>
<dbReference type="GO" id="GO:0003677">
    <property type="term" value="F:DNA binding"/>
    <property type="evidence" value="ECO:0007669"/>
    <property type="project" value="UniProtKB-KW"/>
</dbReference>